<dbReference type="InterPro" id="IPR027443">
    <property type="entry name" value="IPNS-like_sf"/>
</dbReference>
<dbReference type="EMBL" id="JAHCVI010000001">
    <property type="protein sequence ID" value="KAG7292255.1"/>
    <property type="molecule type" value="Genomic_DNA"/>
</dbReference>
<sequence>MPLSTSILPSFPEGLPLAPIATVSYKQLLDGNHNDASRVLEAAQTHGFFYLDLQGAPEGDTFLSEAEQLYALAKDAFASPLDEKLQFALERGVSLFGYKPTGTVKTTDRSQRPDSTEFICIAKDHLHGVTPSRLYPPPIEQHRPLLQSFTRHGHACGMLILRTLASRLGLAPDAFTRLNRFDQPSGDHCRLTHTGPHSADANNVLGLPSHTDFGSVTVLFNWLGGLQIESPSSISSSGSSSSSHESEWLWVQPLPGHAIVNLGDAMVTFTNGTLKSAKHRVVPPLGSQGAADRYSVVYFVRPHNDVPMRALGEFDRGSGLAAAAAAKAVAGKFSAGLEEGEVLTAGEWMRRRAVQLGN</sequence>
<dbReference type="Pfam" id="PF03171">
    <property type="entry name" value="2OG-FeII_Oxy"/>
    <property type="match status" value="1"/>
</dbReference>
<comment type="similarity">
    <text evidence="1 2">Belongs to the iron/ascorbate-dependent oxidoreductase family.</text>
</comment>
<dbReference type="InterPro" id="IPR005123">
    <property type="entry name" value="Oxoglu/Fe-dep_dioxygenase_dom"/>
</dbReference>
<dbReference type="GO" id="GO:0016491">
    <property type="term" value="F:oxidoreductase activity"/>
    <property type="evidence" value="ECO:0007669"/>
    <property type="project" value="UniProtKB-KW"/>
</dbReference>
<feature type="domain" description="Fe2OG dioxygenase" evidence="3">
    <location>
        <begin position="185"/>
        <end position="302"/>
    </location>
</feature>
<dbReference type="Proteomes" id="UP001197093">
    <property type="component" value="Unassembled WGS sequence"/>
</dbReference>
<reference evidence="4" key="1">
    <citation type="submission" date="2023-02" db="EMBL/GenBank/DDBJ databases">
        <authorList>
            <person name="Palmer J.M."/>
        </authorList>
    </citation>
    <scope>NUCLEOTIDE SEQUENCE</scope>
    <source>
        <strain evidence="4">FW57</strain>
    </source>
</reference>
<organism evidence="4 5">
    <name type="scientific">Staphylotrichum longicolle</name>
    <dbReference type="NCBI Taxonomy" id="669026"/>
    <lineage>
        <taxon>Eukaryota</taxon>
        <taxon>Fungi</taxon>
        <taxon>Dikarya</taxon>
        <taxon>Ascomycota</taxon>
        <taxon>Pezizomycotina</taxon>
        <taxon>Sordariomycetes</taxon>
        <taxon>Sordariomycetidae</taxon>
        <taxon>Sordariales</taxon>
        <taxon>Chaetomiaceae</taxon>
        <taxon>Staphylotrichum</taxon>
    </lineage>
</organism>
<dbReference type="InterPro" id="IPR050231">
    <property type="entry name" value="Iron_ascorbate_oxido_reductase"/>
</dbReference>
<proteinExistence type="inferred from homology"/>
<protein>
    <recommendedName>
        <fullName evidence="3">Fe2OG dioxygenase domain-containing protein</fullName>
    </recommendedName>
</protein>
<keyword evidence="2" id="KW-0560">Oxidoreductase</keyword>
<dbReference type="GO" id="GO:0044283">
    <property type="term" value="P:small molecule biosynthetic process"/>
    <property type="evidence" value="ECO:0007669"/>
    <property type="project" value="UniProtKB-ARBA"/>
</dbReference>
<evidence type="ECO:0000313" key="5">
    <source>
        <dbReference type="Proteomes" id="UP001197093"/>
    </source>
</evidence>
<accession>A0AAD4F3H1</accession>
<dbReference type="PANTHER" id="PTHR47990">
    <property type="entry name" value="2-OXOGLUTARATE (2OG) AND FE(II)-DEPENDENT OXYGENASE SUPERFAMILY PROTEIN-RELATED"/>
    <property type="match status" value="1"/>
</dbReference>
<evidence type="ECO:0000256" key="2">
    <source>
        <dbReference type="RuleBase" id="RU003682"/>
    </source>
</evidence>
<keyword evidence="5" id="KW-1185">Reference proteome</keyword>
<evidence type="ECO:0000256" key="1">
    <source>
        <dbReference type="ARBA" id="ARBA00008056"/>
    </source>
</evidence>
<dbReference type="InterPro" id="IPR026992">
    <property type="entry name" value="DIOX_N"/>
</dbReference>
<dbReference type="Pfam" id="PF14226">
    <property type="entry name" value="DIOX_N"/>
    <property type="match status" value="1"/>
</dbReference>
<dbReference type="InterPro" id="IPR044861">
    <property type="entry name" value="IPNS-like_FE2OG_OXY"/>
</dbReference>
<dbReference type="GO" id="GO:0046872">
    <property type="term" value="F:metal ion binding"/>
    <property type="evidence" value="ECO:0007669"/>
    <property type="project" value="UniProtKB-KW"/>
</dbReference>
<name>A0AAD4F3H1_9PEZI</name>
<dbReference type="Gene3D" id="2.60.120.330">
    <property type="entry name" value="B-lactam Antibiotic, Isopenicillin N Synthase, Chain"/>
    <property type="match status" value="1"/>
</dbReference>
<keyword evidence="2" id="KW-0408">Iron</keyword>
<comment type="caution">
    <text evidence="4">The sequence shown here is derived from an EMBL/GenBank/DDBJ whole genome shotgun (WGS) entry which is preliminary data.</text>
</comment>
<evidence type="ECO:0000259" key="3">
    <source>
        <dbReference type="PROSITE" id="PS51471"/>
    </source>
</evidence>
<dbReference type="PROSITE" id="PS51471">
    <property type="entry name" value="FE2OG_OXY"/>
    <property type="match status" value="1"/>
</dbReference>
<gene>
    <name evidence="4" type="ORF">NEMBOFW57_002290</name>
</gene>
<evidence type="ECO:0000313" key="4">
    <source>
        <dbReference type="EMBL" id="KAG7292255.1"/>
    </source>
</evidence>
<dbReference type="AlphaFoldDB" id="A0AAD4F3H1"/>
<keyword evidence="2" id="KW-0479">Metal-binding</keyword>
<dbReference type="SUPFAM" id="SSF51197">
    <property type="entry name" value="Clavaminate synthase-like"/>
    <property type="match status" value="1"/>
</dbReference>